<evidence type="ECO:0000256" key="1">
    <source>
        <dbReference type="PROSITE-ProRule" id="PRU00339"/>
    </source>
</evidence>
<dbReference type="Gene3D" id="1.10.10.10">
    <property type="entry name" value="Winged helix-like DNA-binding domain superfamily/Winged helix DNA-binding domain"/>
    <property type="match status" value="1"/>
</dbReference>
<dbReference type="Gene3D" id="1.25.40.10">
    <property type="entry name" value="Tetratricopeptide repeat domain"/>
    <property type="match status" value="2"/>
</dbReference>
<dbReference type="PROSITE" id="PS50005">
    <property type="entry name" value="TPR"/>
    <property type="match status" value="1"/>
</dbReference>
<dbReference type="InterPro" id="IPR036388">
    <property type="entry name" value="WH-like_DNA-bd_sf"/>
</dbReference>
<feature type="repeat" description="TPR" evidence="1">
    <location>
        <begin position="104"/>
        <end position="137"/>
    </location>
</feature>
<feature type="transmembrane region" description="Helical" evidence="2">
    <location>
        <begin position="330"/>
        <end position="349"/>
    </location>
</feature>
<keyword evidence="2" id="KW-1133">Transmembrane helix</keyword>
<protein>
    <submittedName>
        <fullName evidence="3">Tetratricopeptide repeat protein</fullName>
    </submittedName>
</protein>
<keyword evidence="1" id="KW-0802">TPR repeat</keyword>
<dbReference type="PANTHER" id="PTHR10098">
    <property type="entry name" value="RAPSYN-RELATED"/>
    <property type="match status" value="1"/>
</dbReference>
<accession>A0ABS5S0G4</accession>
<dbReference type="Pfam" id="PF13424">
    <property type="entry name" value="TPR_12"/>
    <property type="match status" value="1"/>
</dbReference>
<keyword evidence="2" id="KW-0472">Membrane</keyword>
<sequence length="545" mass="62933">MKYFFFIYFALQSALLAAQNPAHVDTLLVHGVRARNNKEFTKSLELLTEARSIAEENQWYRQEFLAINNIGANYYSMLDYGEALDNYLEAYTIAIKRLDENEEMIVLNNIAILYSKENDLAKAEEYFKKAYMLANESKDQMKVGLYAVNLGVLANQQNQLDIASKYLNEAMENLGNQPEIKYLAELAIAENQYRRKNYELAKATALQVLPNIQSLAFIEEKITVLVLLSNIYLDMGDVSTALDYAQSALGTAIDPETRISAFNQLAKVYRANADMDNALQAKDSVISLTDSLNQMKNGRFFETNKVKFEISNYRRELQQNKEKQVAERNMLYALLGILLLVICLIAWALRNSFIKNKQRKILHNRSKEIIELELQKKKSDNLVLEKQLHTKEALALLEQEKLKNEIDTRNRKLAAKALQISSRNELLKDIINSLSSQSEITRNQQLSKKIKELKSLLKSDSEWENFFTHFEEVNHNFISELKKRHPELTANDIRYLSYLYMDLTNKEISSLFNITVEASRKRKERISTKMGLADSSNLYHYISTI</sequence>
<evidence type="ECO:0000313" key="3">
    <source>
        <dbReference type="EMBL" id="MBT0606709.1"/>
    </source>
</evidence>
<dbReference type="InterPro" id="IPR019734">
    <property type="entry name" value="TPR_rpt"/>
</dbReference>
<comment type="caution">
    <text evidence="3">The sequence shown here is derived from an EMBL/GenBank/DDBJ whole genome shotgun (WGS) entry which is preliminary data.</text>
</comment>
<dbReference type="SMART" id="SM00028">
    <property type="entry name" value="TPR"/>
    <property type="match status" value="5"/>
</dbReference>
<dbReference type="InterPro" id="IPR016032">
    <property type="entry name" value="Sig_transdc_resp-reg_C-effctor"/>
</dbReference>
<name>A0ABS5S0G4_9FLAO</name>
<reference evidence="3 4" key="1">
    <citation type="submission" date="2021-05" db="EMBL/GenBank/DDBJ databases">
        <title>Aequorivita echinoideorum JCM 30378 genome.</title>
        <authorList>
            <person name="Zhang H."/>
            <person name="Li C."/>
        </authorList>
    </citation>
    <scope>NUCLEOTIDE SEQUENCE [LARGE SCALE GENOMIC DNA]</scope>
    <source>
        <strain evidence="3 4">JCM30378</strain>
    </source>
</reference>
<dbReference type="SUPFAM" id="SSF48452">
    <property type="entry name" value="TPR-like"/>
    <property type="match status" value="2"/>
</dbReference>
<dbReference type="SUPFAM" id="SSF46894">
    <property type="entry name" value="C-terminal effector domain of the bipartite response regulators"/>
    <property type="match status" value="1"/>
</dbReference>
<evidence type="ECO:0000313" key="4">
    <source>
        <dbReference type="Proteomes" id="UP001297092"/>
    </source>
</evidence>
<dbReference type="EMBL" id="JAHCTB010000001">
    <property type="protein sequence ID" value="MBT0606709.1"/>
    <property type="molecule type" value="Genomic_DNA"/>
</dbReference>
<dbReference type="Proteomes" id="UP001297092">
    <property type="component" value="Unassembled WGS sequence"/>
</dbReference>
<keyword evidence="2" id="KW-0812">Transmembrane</keyword>
<gene>
    <name evidence="3" type="ORF">KIV10_00805</name>
</gene>
<keyword evidence="4" id="KW-1185">Reference proteome</keyword>
<organism evidence="3 4">
    <name type="scientific">Aequorivita echinoideorum</name>
    <dbReference type="NCBI Taxonomy" id="1549647"/>
    <lineage>
        <taxon>Bacteria</taxon>
        <taxon>Pseudomonadati</taxon>
        <taxon>Bacteroidota</taxon>
        <taxon>Flavobacteriia</taxon>
        <taxon>Flavobacteriales</taxon>
        <taxon>Flavobacteriaceae</taxon>
        <taxon>Aequorivita</taxon>
    </lineage>
</organism>
<dbReference type="InterPro" id="IPR011990">
    <property type="entry name" value="TPR-like_helical_dom_sf"/>
</dbReference>
<proteinExistence type="predicted"/>
<dbReference type="RefSeq" id="WP_214111588.1">
    <property type="nucleotide sequence ID" value="NZ_JAHCTB010000001.1"/>
</dbReference>
<evidence type="ECO:0000256" key="2">
    <source>
        <dbReference type="SAM" id="Phobius"/>
    </source>
</evidence>